<dbReference type="Gene3D" id="1.20.272.10">
    <property type="match status" value="1"/>
</dbReference>
<dbReference type="SUPFAM" id="SSF48019">
    <property type="entry name" value="post-AAA+ oligomerization domain-like"/>
    <property type="match status" value="1"/>
</dbReference>
<accession>A0A9D4TEC7</accession>
<evidence type="ECO:0000259" key="3">
    <source>
        <dbReference type="Pfam" id="PF12002"/>
    </source>
</evidence>
<dbReference type="InterPro" id="IPR032423">
    <property type="entry name" value="AAA_assoc_2"/>
</dbReference>
<proteinExistence type="predicted"/>
<dbReference type="GO" id="GO:0006261">
    <property type="term" value="P:DNA-templated DNA replication"/>
    <property type="evidence" value="ECO:0007669"/>
    <property type="project" value="TreeGrafter"/>
</dbReference>
<keyword evidence="1" id="KW-0547">Nucleotide-binding</keyword>
<reference evidence="5" key="1">
    <citation type="journal article" date="2020" name="Cell">
        <title>Large-Scale Comparative Analyses of Tick Genomes Elucidate Their Genetic Diversity and Vector Capacities.</title>
        <authorList>
            <consortium name="Tick Genome and Microbiome Consortium (TIGMIC)"/>
            <person name="Jia N."/>
            <person name="Wang J."/>
            <person name="Shi W."/>
            <person name="Du L."/>
            <person name="Sun Y."/>
            <person name="Zhan W."/>
            <person name="Jiang J.F."/>
            <person name="Wang Q."/>
            <person name="Zhang B."/>
            <person name="Ji P."/>
            <person name="Bell-Sakyi L."/>
            <person name="Cui X.M."/>
            <person name="Yuan T.T."/>
            <person name="Jiang B.G."/>
            <person name="Yang W.F."/>
            <person name="Lam T.T."/>
            <person name="Chang Q.C."/>
            <person name="Ding S.J."/>
            <person name="Wang X.J."/>
            <person name="Zhu J.G."/>
            <person name="Ruan X.D."/>
            <person name="Zhao L."/>
            <person name="Wei J.T."/>
            <person name="Ye R.Z."/>
            <person name="Que T.C."/>
            <person name="Du C.H."/>
            <person name="Zhou Y.H."/>
            <person name="Cheng J.X."/>
            <person name="Dai P.F."/>
            <person name="Guo W.B."/>
            <person name="Han X.H."/>
            <person name="Huang E.J."/>
            <person name="Li L.F."/>
            <person name="Wei W."/>
            <person name="Gao Y.C."/>
            <person name="Liu J.Z."/>
            <person name="Shao H.Z."/>
            <person name="Wang X."/>
            <person name="Wang C.C."/>
            <person name="Yang T.C."/>
            <person name="Huo Q.B."/>
            <person name="Li W."/>
            <person name="Chen H.Y."/>
            <person name="Chen S.E."/>
            <person name="Zhou L.G."/>
            <person name="Ni X.B."/>
            <person name="Tian J.H."/>
            <person name="Sheng Y."/>
            <person name="Liu T."/>
            <person name="Pan Y.S."/>
            <person name="Xia L.Y."/>
            <person name="Li J."/>
            <person name="Zhao F."/>
            <person name="Cao W.C."/>
        </authorList>
    </citation>
    <scope>NUCLEOTIDE SEQUENCE</scope>
    <source>
        <strain evidence="5">Rsan-2018</strain>
    </source>
</reference>
<protein>
    <submittedName>
        <fullName evidence="5">Uncharacterized protein</fullName>
    </submittedName>
</protein>
<dbReference type="AlphaFoldDB" id="A0A9D4TEC7"/>
<name>A0A9D4TEC7_RHISA</name>
<dbReference type="GO" id="GO:0003677">
    <property type="term" value="F:DNA binding"/>
    <property type="evidence" value="ECO:0007669"/>
    <property type="project" value="InterPro"/>
</dbReference>
<feature type="domain" description="MgsA AAA+ ATPase C-terminal" evidence="3">
    <location>
        <begin position="117"/>
        <end position="238"/>
    </location>
</feature>
<dbReference type="Pfam" id="PF12002">
    <property type="entry name" value="MgsA_C"/>
    <property type="match status" value="1"/>
</dbReference>
<dbReference type="CDD" id="cd18139">
    <property type="entry name" value="HLD_clamp_RarA"/>
    <property type="match status" value="1"/>
</dbReference>
<dbReference type="GO" id="GO:0017116">
    <property type="term" value="F:single-stranded DNA helicase activity"/>
    <property type="evidence" value="ECO:0007669"/>
    <property type="project" value="TreeGrafter"/>
</dbReference>
<dbReference type="GO" id="GO:0005634">
    <property type="term" value="C:nucleus"/>
    <property type="evidence" value="ECO:0007669"/>
    <property type="project" value="TreeGrafter"/>
</dbReference>
<dbReference type="GO" id="GO:0008047">
    <property type="term" value="F:enzyme activator activity"/>
    <property type="evidence" value="ECO:0007669"/>
    <property type="project" value="TreeGrafter"/>
</dbReference>
<sequence>MKRSRLHGEIQASPTVSTGGVVLGSNKAALLIMYILGRQLLMEEAAVDYLAAMCDGDARTALNSLQTAVEAHRSTGGSQLITAESIKEGLKRTHFHYDRAGDQHYDIISAFIKSMRGGDANAALYYMARMLAGGEDPLFIARRLVVFASEDIGVADSHALVLAVATHDSVLKVGLPECRIMLSHCATYCARAPKSRETYNAYARAEDAVQKQEGPLPAVPVHLRNHASPKQRAEGCGKPFLPQQLAHLDFFK</sequence>
<feature type="domain" description="AAA C-terminal" evidence="4">
    <location>
        <begin position="39"/>
        <end position="116"/>
    </location>
</feature>
<dbReference type="PANTHER" id="PTHR13779:SF7">
    <property type="entry name" value="ATPASE WRNIP1"/>
    <property type="match status" value="1"/>
</dbReference>
<dbReference type="Proteomes" id="UP000821837">
    <property type="component" value="Unassembled WGS sequence"/>
</dbReference>
<evidence type="ECO:0000259" key="4">
    <source>
        <dbReference type="Pfam" id="PF16193"/>
    </source>
</evidence>
<evidence type="ECO:0000313" key="5">
    <source>
        <dbReference type="EMBL" id="KAH7987863.1"/>
    </source>
</evidence>
<dbReference type="FunFam" id="1.20.272.10:FF:000001">
    <property type="entry name" value="Putative AAA family ATPase"/>
    <property type="match status" value="1"/>
</dbReference>
<dbReference type="InterPro" id="IPR021886">
    <property type="entry name" value="MgsA_C"/>
</dbReference>
<dbReference type="GO" id="GO:0005524">
    <property type="term" value="F:ATP binding"/>
    <property type="evidence" value="ECO:0007669"/>
    <property type="project" value="UniProtKB-KW"/>
</dbReference>
<organism evidence="5 6">
    <name type="scientific">Rhipicephalus sanguineus</name>
    <name type="common">Brown dog tick</name>
    <name type="synonym">Ixodes sanguineus</name>
    <dbReference type="NCBI Taxonomy" id="34632"/>
    <lineage>
        <taxon>Eukaryota</taxon>
        <taxon>Metazoa</taxon>
        <taxon>Ecdysozoa</taxon>
        <taxon>Arthropoda</taxon>
        <taxon>Chelicerata</taxon>
        <taxon>Arachnida</taxon>
        <taxon>Acari</taxon>
        <taxon>Parasitiformes</taxon>
        <taxon>Ixodida</taxon>
        <taxon>Ixodoidea</taxon>
        <taxon>Ixodidae</taxon>
        <taxon>Rhipicephalinae</taxon>
        <taxon>Rhipicephalus</taxon>
        <taxon>Rhipicephalus</taxon>
    </lineage>
</organism>
<dbReference type="EMBL" id="JABSTV010000014">
    <property type="protein sequence ID" value="KAH7987863.1"/>
    <property type="molecule type" value="Genomic_DNA"/>
</dbReference>
<dbReference type="InterPro" id="IPR051314">
    <property type="entry name" value="AAA_ATPase_RarA/MGS1/WRNIP1"/>
</dbReference>
<keyword evidence="6" id="KW-1185">Reference proteome</keyword>
<dbReference type="PANTHER" id="PTHR13779">
    <property type="entry name" value="WERNER HELICASE-INTERACTING PROTEIN 1 FAMILY MEMBER"/>
    <property type="match status" value="1"/>
</dbReference>
<dbReference type="GO" id="GO:0000731">
    <property type="term" value="P:DNA synthesis involved in DNA repair"/>
    <property type="evidence" value="ECO:0007669"/>
    <property type="project" value="TreeGrafter"/>
</dbReference>
<reference evidence="5" key="2">
    <citation type="submission" date="2021-09" db="EMBL/GenBank/DDBJ databases">
        <authorList>
            <person name="Jia N."/>
            <person name="Wang J."/>
            <person name="Shi W."/>
            <person name="Du L."/>
            <person name="Sun Y."/>
            <person name="Zhan W."/>
            <person name="Jiang J."/>
            <person name="Wang Q."/>
            <person name="Zhang B."/>
            <person name="Ji P."/>
            <person name="Sakyi L.B."/>
            <person name="Cui X."/>
            <person name="Yuan T."/>
            <person name="Jiang B."/>
            <person name="Yang W."/>
            <person name="Lam T.T.-Y."/>
            <person name="Chang Q."/>
            <person name="Ding S."/>
            <person name="Wang X."/>
            <person name="Zhu J."/>
            <person name="Ruan X."/>
            <person name="Zhao L."/>
            <person name="Wei J."/>
            <person name="Que T."/>
            <person name="Du C."/>
            <person name="Cheng J."/>
            <person name="Dai P."/>
            <person name="Han X."/>
            <person name="Huang E."/>
            <person name="Gao Y."/>
            <person name="Liu J."/>
            <person name="Shao H."/>
            <person name="Ye R."/>
            <person name="Li L."/>
            <person name="Wei W."/>
            <person name="Wang X."/>
            <person name="Wang C."/>
            <person name="Huo Q."/>
            <person name="Li W."/>
            <person name="Guo W."/>
            <person name="Chen H."/>
            <person name="Chen S."/>
            <person name="Zhou L."/>
            <person name="Zhou L."/>
            <person name="Ni X."/>
            <person name="Tian J."/>
            <person name="Zhou Y."/>
            <person name="Sheng Y."/>
            <person name="Liu T."/>
            <person name="Pan Y."/>
            <person name="Xia L."/>
            <person name="Li J."/>
            <person name="Zhao F."/>
            <person name="Cao W."/>
        </authorList>
    </citation>
    <scope>NUCLEOTIDE SEQUENCE</scope>
    <source>
        <strain evidence="5">Rsan-2018</strain>
        <tissue evidence="5">Larvae</tissue>
    </source>
</reference>
<evidence type="ECO:0000256" key="1">
    <source>
        <dbReference type="ARBA" id="ARBA00022741"/>
    </source>
</evidence>
<gene>
    <name evidence="5" type="ORF">HPB52_024541</name>
</gene>
<evidence type="ECO:0000313" key="6">
    <source>
        <dbReference type="Proteomes" id="UP000821837"/>
    </source>
</evidence>
<dbReference type="Pfam" id="PF16193">
    <property type="entry name" value="AAA_assoc_2"/>
    <property type="match status" value="1"/>
</dbReference>
<dbReference type="VEuPathDB" id="VectorBase:RSAN_056445"/>
<dbReference type="Gene3D" id="1.10.8.60">
    <property type="match status" value="1"/>
</dbReference>
<dbReference type="InterPro" id="IPR008921">
    <property type="entry name" value="DNA_pol3_clamp-load_cplx_C"/>
</dbReference>
<evidence type="ECO:0000256" key="2">
    <source>
        <dbReference type="ARBA" id="ARBA00022840"/>
    </source>
</evidence>
<comment type="caution">
    <text evidence="5">The sequence shown here is derived from an EMBL/GenBank/DDBJ whole genome shotgun (WGS) entry which is preliminary data.</text>
</comment>
<keyword evidence="2" id="KW-0067">ATP-binding</keyword>